<sequence>MPLDNEAAIGELQENFTKVTAKLQEGVQNVLAENKRLGGLTGETKAEVDKLLLKQGELVEQIGEMQASQRDLEQRFASGRRGGGADGAKSLGQMVVDEAADAIKALAKSGVNGDHSLGVFNAITSLPDSGGVLLPERRESEIVAEPDKKLVVKDLITVGQTGQALIKYFREISRTGAAGIVPDDGVTVKPLIDKVWDAVEASVKTIAGRMEIHKHMLDDVPALRTDIDTTLTYEVNKVENAQILAGDGTGENFSGLITNATAYAQDAREPAGATILDRMRLAMLQVSAAGYVVDAHVLNIWDWAQAEMLKDTTGRYIFGNPFMETPTPRLWGRRVVDTEDMPEGDFLTGAFRMAATYYERQGIEILLSSENRDNFDRNMLTVRGEKRGVVAVKRPLALCYYTAPGEGGGEGGDG</sequence>
<dbReference type="Proteomes" id="UP000199054">
    <property type="component" value="Unassembled WGS sequence"/>
</dbReference>
<dbReference type="InterPro" id="IPR024455">
    <property type="entry name" value="Phage_capsid"/>
</dbReference>
<feature type="domain" description="Phage capsid-like C-terminal" evidence="2">
    <location>
        <begin position="130"/>
        <end position="401"/>
    </location>
</feature>
<comment type="subcellular location">
    <subcellularLocation>
        <location evidence="1">Virion</location>
    </subcellularLocation>
</comment>
<dbReference type="RefSeq" id="WP_170851860.1">
    <property type="nucleotide sequence ID" value="NZ_CP067124.1"/>
</dbReference>
<keyword evidence="4" id="KW-1185">Reference proteome</keyword>
<dbReference type="Pfam" id="PF05065">
    <property type="entry name" value="Phage_capsid"/>
    <property type="match status" value="1"/>
</dbReference>
<name>A0A1H8KC60_9RHOB</name>
<dbReference type="EMBL" id="FODE01000021">
    <property type="protein sequence ID" value="SEN90592.1"/>
    <property type="molecule type" value="Genomic_DNA"/>
</dbReference>
<evidence type="ECO:0000259" key="2">
    <source>
        <dbReference type="Pfam" id="PF05065"/>
    </source>
</evidence>
<evidence type="ECO:0000313" key="3">
    <source>
        <dbReference type="EMBL" id="SEN90592.1"/>
    </source>
</evidence>
<dbReference type="SUPFAM" id="SSF56563">
    <property type="entry name" value="Major capsid protein gp5"/>
    <property type="match status" value="1"/>
</dbReference>
<evidence type="ECO:0000313" key="4">
    <source>
        <dbReference type="Proteomes" id="UP000199054"/>
    </source>
</evidence>
<dbReference type="Gene3D" id="3.30.2320.10">
    <property type="entry name" value="hypothetical protein PF0899 domain"/>
    <property type="match status" value="1"/>
</dbReference>
<evidence type="ECO:0000256" key="1">
    <source>
        <dbReference type="ARBA" id="ARBA00004328"/>
    </source>
</evidence>
<dbReference type="Gene3D" id="3.30.2400.10">
    <property type="entry name" value="Major capsid protein gp5"/>
    <property type="match status" value="1"/>
</dbReference>
<dbReference type="NCBIfam" id="TIGR01554">
    <property type="entry name" value="major_cap_HK97"/>
    <property type="match status" value="1"/>
</dbReference>
<protein>
    <submittedName>
        <fullName evidence="3">Phage major capsid protein, HK97 family</fullName>
    </submittedName>
</protein>
<gene>
    <name evidence="3" type="ORF">SAMN04489859_102167</name>
</gene>
<dbReference type="AlphaFoldDB" id="A0A1H8KC60"/>
<proteinExistence type="predicted"/>
<reference evidence="3 4" key="1">
    <citation type="submission" date="2016-10" db="EMBL/GenBank/DDBJ databases">
        <authorList>
            <person name="de Groot N.N."/>
        </authorList>
    </citation>
    <scope>NUCLEOTIDE SEQUENCE [LARGE SCALE GENOMIC DNA]</scope>
    <source>
        <strain evidence="3 4">DSM 8512</strain>
    </source>
</reference>
<organism evidence="3 4">
    <name type="scientific">Paracoccus alcaliphilus</name>
    <dbReference type="NCBI Taxonomy" id="34002"/>
    <lineage>
        <taxon>Bacteria</taxon>
        <taxon>Pseudomonadati</taxon>
        <taxon>Pseudomonadota</taxon>
        <taxon>Alphaproteobacteria</taxon>
        <taxon>Rhodobacterales</taxon>
        <taxon>Paracoccaceae</taxon>
        <taxon>Paracoccus</taxon>
    </lineage>
</organism>
<accession>A0A1H8KC60</accession>
<dbReference type="InterPro" id="IPR054612">
    <property type="entry name" value="Phage_capsid-like_C"/>
</dbReference>
<dbReference type="STRING" id="34002.SAMN04489859_102167"/>